<organism evidence="2 3">
    <name type="scientific">Streptomyces antimycoticus</name>
    <dbReference type="NCBI Taxonomy" id="68175"/>
    <lineage>
        <taxon>Bacteria</taxon>
        <taxon>Bacillati</taxon>
        <taxon>Actinomycetota</taxon>
        <taxon>Actinomycetes</taxon>
        <taxon>Kitasatosporales</taxon>
        <taxon>Streptomycetaceae</taxon>
        <taxon>Streptomyces</taxon>
        <taxon>Streptomyces violaceusniger group</taxon>
    </lineage>
</organism>
<proteinExistence type="predicted"/>
<dbReference type="InterPro" id="IPR006748">
    <property type="entry name" value="NH2Glyco/OHUrea_AB-resist_kin"/>
</dbReference>
<dbReference type="AlphaFoldDB" id="A0A499UG41"/>
<protein>
    <recommendedName>
        <fullName evidence="4">Kinase</fullName>
    </recommendedName>
</protein>
<dbReference type="Gene3D" id="1.10.510.10">
    <property type="entry name" value="Transferase(Phosphotransferase) domain 1"/>
    <property type="match status" value="1"/>
</dbReference>
<reference evidence="2 3" key="1">
    <citation type="journal article" date="2020" name="Int. J. Syst. Evol. Microbiol.">
        <title>Reclassification of Streptomyces castelarensis and Streptomyces sporoclivatus as later heterotypic synonyms of Streptomyces antimycoticus.</title>
        <authorList>
            <person name="Komaki H."/>
            <person name="Tamura T."/>
        </authorList>
    </citation>
    <scope>NUCLEOTIDE SEQUENCE [LARGE SCALE GENOMIC DNA]</scope>
    <source>
        <strain evidence="2 3">NBRC 100767</strain>
    </source>
</reference>
<dbReference type="SUPFAM" id="SSF56112">
    <property type="entry name" value="Protein kinase-like (PK-like)"/>
    <property type="match status" value="1"/>
</dbReference>
<name>A0A499UG41_9ACTN</name>
<evidence type="ECO:0008006" key="4">
    <source>
        <dbReference type="Google" id="ProtNLM"/>
    </source>
</evidence>
<feature type="region of interest" description="Disordered" evidence="1">
    <location>
        <begin position="252"/>
        <end position="289"/>
    </location>
</feature>
<evidence type="ECO:0000313" key="3">
    <source>
        <dbReference type="Proteomes" id="UP000463951"/>
    </source>
</evidence>
<dbReference type="EMBL" id="AP019620">
    <property type="protein sequence ID" value="BBJ40595.1"/>
    <property type="molecule type" value="Genomic_DNA"/>
</dbReference>
<dbReference type="GO" id="GO:0019748">
    <property type="term" value="P:secondary metabolic process"/>
    <property type="evidence" value="ECO:0007669"/>
    <property type="project" value="InterPro"/>
</dbReference>
<evidence type="ECO:0000313" key="2">
    <source>
        <dbReference type="EMBL" id="BBJ40595.1"/>
    </source>
</evidence>
<evidence type="ECO:0000256" key="1">
    <source>
        <dbReference type="SAM" id="MobiDB-lite"/>
    </source>
</evidence>
<dbReference type="GO" id="GO:0016773">
    <property type="term" value="F:phosphotransferase activity, alcohol group as acceptor"/>
    <property type="evidence" value="ECO:0007669"/>
    <property type="project" value="InterPro"/>
</dbReference>
<gene>
    <name evidence="2" type="ORF">SSPO_033130</name>
</gene>
<dbReference type="Proteomes" id="UP000463951">
    <property type="component" value="Chromosome"/>
</dbReference>
<sequence length="325" mass="34559">MASAPRPGGRDTARVHVPKRLLDALSDTPASAVRTWLDALPETVERQLAAWELTLERVSAPGGRRGLVALVRQPDGTPAALKFPVPGPDADHERAALAHWDGWGAARLLRADPDTGALLIERLRSTVSLRSLPEAKAVLEAAGTVRRLWVAPPEGHPFASVTGRTEEERETLRTLGAGGWAADARPLADEALELREALPAEPPEEVLLHGDFRQGKVLAGERTPWLAVGPAPVVGERAYDLARLVLDRCEDLAAGPGPPRPRAAGSASWRTPWRSTATGCGAGPSTAPSRWACATPPRATGAARSCCWSSRAGCSPLPLTPRRRC</sequence>
<accession>A0A499UG41</accession>
<dbReference type="InterPro" id="IPR011009">
    <property type="entry name" value="Kinase-like_dom_sf"/>
</dbReference>
<dbReference type="Pfam" id="PF04655">
    <property type="entry name" value="APH_6_hur"/>
    <property type="match status" value="1"/>
</dbReference>